<dbReference type="AlphaFoldDB" id="A0A2G9CCP6"/>
<sequence>MDIELLDDQEIDSVSGAGGKGSFVKGCVNGASAGYTGANPGYGAHGAGAGCLAGASVAMVGGGPEAQAVAGYLAGAAFGPYGGSSSNPHAANYENSFDRQDSARRMSST</sequence>
<evidence type="ECO:0000256" key="1">
    <source>
        <dbReference type="SAM" id="MobiDB-lite"/>
    </source>
</evidence>
<evidence type="ECO:0008006" key="4">
    <source>
        <dbReference type="Google" id="ProtNLM"/>
    </source>
</evidence>
<accession>A0A2G9CCP6</accession>
<dbReference type="RefSeq" id="WP_099860491.1">
    <property type="nucleotide sequence ID" value="NZ_PEOG01000012.1"/>
</dbReference>
<proteinExistence type="predicted"/>
<comment type="caution">
    <text evidence="2">The sequence shown here is derived from an EMBL/GenBank/DDBJ whole genome shotgun (WGS) entry which is preliminary data.</text>
</comment>
<feature type="compositionally biased region" description="Basic and acidic residues" evidence="1">
    <location>
        <begin position="96"/>
        <end position="109"/>
    </location>
</feature>
<dbReference type="EMBL" id="PEOG01000012">
    <property type="protein sequence ID" value="PIM54183.1"/>
    <property type="molecule type" value="Genomic_DNA"/>
</dbReference>
<evidence type="ECO:0000313" key="3">
    <source>
        <dbReference type="Proteomes" id="UP000231501"/>
    </source>
</evidence>
<feature type="region of interest" description="Disordered" evidence="1">
    <location>
        <begin position="88"/>
        <end position="109"/>
    </location>
</feature>
<dbReference type="Proteomes" id="UP000231501">
    <property type="component" value="Unassembled WGS sequence"/>
</dbReference>
<organism evidence="2 3">
    <name type="scientific">Roseateles chitinivorans</name>
    <dbReference type="NCBI Taxonomy" id="2917965"/>
    <lineage>
        <taxon>Bacteria</taxon>
        <taxon>Pseudomonadati</taxon>
        <taxon>Pseudomonadota</taxon>
        <taxon>Betaproteobacteria</taxon>
        <taxon>Burkholderiales</taxon>
        <taxon>Sphaerotilaceae</taxon>
        <taxon>Roseateles</taxon>
    </lineage>
</organism>
<keyword evidence="3" id="KW-1185">Reference proteome</keyword>
<name>A0A2G9CCP6_9BURK</name>
<evidence type="ECO:0000313" key="2">
    <source>
        <dbReference type="EMBL" id="PIM54183.1"/>
    </source>
</evidence>
<protein>
    <recommendedName>
        <fullName evidence="4">Bacteriocin</fullName>
    </recommendedName>
</protein>
<reference evidence="2 3" key="1">
    <citation type="submission" date="2017-11" db="EMBL/GenBank/DDBJ databases">
        <title>Draft genome sequence of Mitsuaria sp. HWN-4.</title>
        <authorList>
            <person name="Gundlapally S.R."/>
        </authorList>
    </citation>
    <scope>NUCLEOTIDE SEQUENCE [LARGE SCALE GENOMIC DNA]</scope>
    <source>
        <strain evidence="2 3">HWN-4</strain>
    </source>
</reference>
<gene>
    <name evidence="2" type="ORF">CS062_05750</name>
</gene>